<dbReference type="AlphaFoldDB" id="A0A9P7E8P6"/>
<dbReference type="Proteomes" id="UP000807769">
    <property type="component" value="Unassembled WGS sequence"/>
</dbReference>
<gene>
    <name evidence="3" type="ORF">BJ212DRAFT_1482032</name>
</gene>
<reference evidence="3" key="1">
    <citation type="journal article" date="2020" name="New Phytol.">
        <title>Comparative genomics reveals dynamic genome evolution in host specialist ectomycorrhizal fungi.</title>
        <authorList>
            <person name="Lofgren L.A."/>
            <person name="Nguyen N.H."/>
            <person name="Vilgalys R."/>
            <person name="Ruytinx J."/>
            <person name="Liao H.L."/>
            <person name="Branco S."/>
            <person name="Kuo A."/>
            <person name="LaButti K."/>
            <person name="Lipzen A."/>
            <person name="Andreopoulos W."/>
            <person name="Pangilinan J."/>
            <person name="Riley R."/>
            <person name="Hundley H."/>
            <person name="Na H."/>
            <person name="Barry K."/>
            <person name="Grigoriev I.V."/>
            <person name="Stajich J.E."/>
            <person name="Kennedy P.G."/>
        </authorList>
    </citation>
    <scope>NUCLEOTIDE SEQUENCE</scope>
    <source>
        <strain evidence="3">MN1</strain>
    </source>
</reference>
<name>A0A9P7E8P6_9AGAM</name>
<comment type="caution">
    <text evidence="3">The sequence shown here is derived from an EMBL/GenBank/DDBJ whole genome shotgun (WGS) entry which is preliminary data.</text>
</comment>
<evidence type="ECO:0000313" key="3">
    <source>
        <dbReference type="EMBL" id="KAG1814298.1"/>
    </source>
</evidence>
<keyword evidence="2" id="KW-1133">Transmembrane helix</keyword>
<organism evidence="3 4">
    <name type="scientific">Suillus subaureus</name>
    <dbReference type="NCBI Taxonomy" id="48587"/>
    <lineage>
        <taxon>Eukaryota</taxon>
        <taxon>Fungi</taxon>
        <taxon>Dikarya</taxon>
        <taxon>Basidiomycota</taxon>
        <taxon>Agaricomycotina</taxon>
        <taxon>Agaricomycetes</taxon>
        <taxon>Agaricomycetidae</taxon>
        <taxon>Boletales</taxon>
        <taxon>Suillineae</taxon>
        <taxon>Suillaceae</taxon>
        <taxon>Suillus</taxon>
    </lineage>
</organism>
<evidence type="ECO:0000313" key="4">
    <source>
        <dbReference type="Proteomes" id="UP000807769"/>
    </source>
</evidence>
<evidence type="ECO:0000256" key="2">
    <source>
        <dbReference type="SAM" id="Phobius"/>
    </source>
</evidence>
<dbReference type="GeneID" id="64634368"/>
<feature type="compositionally biased region" description="Basic and acidic residues" evidence="1">
    <location>
        <begin position="30"/>
        <end position="48"/>
    </location>
</feature>
<keyword evidence="2" id="KW-0472">Membrane</keyword>
<protein>
    <submittedName>
        <fullName evidence="3">Uncharacterized protein</fullName>
    </submittedName>
</protein>
<sequence length="636" mass="70348">MVHTHPTNVLKRPAQVVLDMKQKRRTTAQVKEDQACTEKEQEEQDQKAKQAIMQVAASSAESCHPAGEHIDDNEDEDSQVLGQRKHIQKTDHHNAVNAVRTAMQPSHPCAPDAARNGNKLMWVFFQLPIMLLLTGTTLFYWNLLHEFTSDLKKISSVSGWAQQVNTKIESTPFKAPLHLESASSLSHPTGSALSQVTHATTNATTTATAPPVTPESSVINNDVEIEDHTPDLADGPEHLAVYTLAKMGKPKHIQKSMDVIEVEDVSQPPTPPIPSQMRLLQHGLGSTCPHITWSEPKDVAVDPEGQEDSIMIVDDADDFDLEDYDASAATRNTGGNKRVTTLNIIYADNPSLMKYQIIPGGAVYHVVKQRLSEWHKGFGSATVMIITSLIASDTTYKTDQEHTKFAKFWLKDNRFLFSDVSSDDPEAWSGMWQSMFMLQTFAAHLNYTQGWMEIPAINSEDEIMRASLALLAGVVKRALYLLSVGLMSFTITAATGKGKKKAANTTCKGKASTSNGDIWEARPFSFGVSLSHFKDLLSVAVLRVKFCLTSRSCFRVPLKVVSFSHSPKSSPSPLWGYDTCMFMQAIKNIPSTVMEGIIQQAQQYMKATPHGGWSKGTDKPVEEEIDEEYVNLLAFC</sequence>
<feature type="region of interest" description="Disordered" evidence="1">
    <location>
        <begin position="23"/>
        <end position="91"/>
    </location>
</feature>
<keyword evidence="4" id="KW-1185">Reference proteome</keyword>
<dbReference type="RefSeq" id="XP_041191759.1">
    <property type="nucleotide sequence ID" value="XM_041340352.1"/>
</dbReference>
<accession>A0A9P7E8P6</accession>
<proteinExistence type="predicted"/>
<evidence type="ECO:0000256" key="1">
    <source>
        <dbReference type="SAM" id="MobiDB-lite"/>
    </source>
</evidence>
<keyword evidence="2" id="KW-0812">Transmembrane</keyword>
<dbReference type="OrthoDB" id="2680071at2759"/>
<dbReference type="EMBL" id="JABBWG010000021">
    <property type="protein sequence ID" value="KAG1814298.1"/>
    <property type="molecule type" value="Genomic_DNA"/>
</dbReference>
<feature type="transmembrane region" description="Helical" evidence="2">
    <location>
        <begin position="120"/>
        <end position="141"/>
    </location>
</feature>